<organism evidence="3 4">
    <name type="scientific">Prymnesium parvum</name>
    <name type="common">Toxic golden alga</name>
    <dbReference type="NCBI Taxonomy" id="97485"/>
    <lineage>
        <taxon>Eukaryota</taxon>
        <taxon>Haptista</taxon>
        <taxon>Haptophyta</taxon>
        <taxon>Prymnesiophyceae</taxon>
        <taxon>Prymnesiales</taxon>
        <taxon>Prymnesiaceae</taxon>
        <taxon>Prymnesium</taxon>
    </lineage>
</organism>
<comment type="caution">
    <text evidence="3">The sequence shown here is derived from an EMBL/GenBank/DDBJ whole genome shotgun (WGS) entry which is preliminary data.</text>
</comment>
<dbReference type="EMBL" id="JBGBPQ010000012">
    <property type="protein sequence ID" value="KAL1514834.1"/>
    <property type="molecule type" value="Genomic_DNA"/>
</dbReference>
<feature type="transmembrane region" description="Helical" evidence="2">
    <location>
        <begin position="329"/>
        <end position="354"/>
    </location>
</feature>
<protein>
    <recommendedName>
        <fullName evidence="5">Nodulin-like domain-containing protein</fullName>
    </recommendedName>
</protein>
<dbReference type="Proteomes" id="UP001515480">
    <property type="component" value="Unassembled WGS sequence"/>
</dbReference>
<keyword evidence="2" id="KW-1133">Transmembrane helix</keyword>
<keyword evidence="2" id="KW-0812">Transmembrane</keyword>
<sequence length="542" mass="58169">MMNSIVEQFNSVLTGCSVKATPAPSKNDAPINLGTEEYESRARVLARRAEKLRQAAAESEQLAREFKLQAQQSALKKSSRAKMPIPHNCGLFAYFSSVNFSGSLYISIMGVLLPALATYLSPEDSLNCLTRLMSLYNVTIFTVPFFCSLAETIGDVKFLIQFCSFLSVSGTFLFVATLAFKSISLAYVCVTFIGISTMQTTAGNLFVLTTVYSISAPKKAGATSAVLQLAFATSSVFSLVLLYFFPLFKYSKGESWSSELVMSPSYTSLSSILFISLIAWIGVLNAPPAWTVLKNFISVQPSSSSICTPLAQTCKGLASILCRSEYRGLLVASVMNGLFTGIINGSNSVILFFAEDSGALPASEVLKNLPLCGAFGALSTLITTSLLGLLIDAFGPLSGLYLISFAYAGSLACLCFLDATPILIYASLTIAPHLIILYNVAIIPYVALNLLPSLESIARDGGFFNSLTGIIVSVFIFLSGPFLNSFGTTTSNTNAQGRVRYSDDGYFAFFFVSACSVAVTPVILHLSKQCTKPSSTVRFDLV</sequence>
<feature type="transmembrane region" description="Helical" evidence="2">
    <location>
        <begin position="91"/>
        <end position="113"/>
    </location>
</feature>
<feature type="transmembrane region" description="Helical" evidence="2">
    <location>
        <begin position="374"/>
        <end position="394"/>
    </location>
</feature>
<dbReference type="AlphaFoldDB" id="A0AB34J614"/>
<feature type="coiled-coil region" evidence="1">
    <location>
        <begin position="35"/>
        <end position="69"/>
    </location>
</feature>
<proteinExistence type="predicted"/>
<feature type="transmembrane region" description="Helical" evidence="2">
    <location>
        <begin position="506"/>
        <end position="526"/>
    </location>
</feature>
<evidence type="ECO:0000256" key="1">
    <source>
        <dbReference type="SAM" id="Coils"/>
    </source>
</evidence>
<evidence type="ECO:0008006" key="5">
    <source>
        <dbReference type="Google" id="ProtNLM"/>
    </source>
</evidence>
<feature type="transmembrane region" description="Helical" evidence="2">
    <location>
        <begin position="185"/>
        <end position="214"/>
    </location>
</feature>
<feature type="transmembrane region" description="Helical" evidence="2">
    <location>
        <begin position="463"/>
        <end position="486"/>
    </location>
</feature>
<dbReference type="SUPFAM" id="SSF103473">
    <property type="entry name" value="MFS general substrate transporter"/>
    <property type="match status" value="1"/>
</dbReference>
<evidence type="ECO:0000313" key="3">
    <source>
        <dbReference type="EMBL" id="KAL1514834.1"/>
    </source>
</evidence>
<feature type="transmembrane region" description="Helical" evidence="2">
    <location>
        <begin position="401"/>
        <end position="424"/>
    </location>
</feature>
<dbReference type="InterPro" id="IPR036259">
    <property type="entry name" value="MFS_trans_sf"/>
</dbReference>
<feature type="transmembrane region" description="Helical" evidence="2">
    <location>
        <begin position="265"/>
        <end position="284"/>
    </location>
</feature>
<feature type="transmembrane region" description="Helical" evidence="2">
    <location>
        <begin position="133"/>
        <end position="151"/>
    </location>
</feature>
<keyword evidence="4" id="KW-1185">Reference proteome</keyword>
<accession>A0AB34J614</accession>
<feature type="transmembrane region" description="Helical" evidence="2">
    <location>
        <begin position="158"/>
        <end position="179"/>
    </location>
</feature>
<evidence type="ECO:0000256" key="2">
    <source>
        <dbReference type="SAM" id="Phobius"/>
    </source>
</evidence>
<reference evidence="3 4" key="1">
    <citation type="journal article" date="2024" name="Science">
        <title>Giant polyketide synthase enzymes in the biosynthesis of giant marine polyether toxins.</title>
        <authorList>
            <person name="Fallon T.R."/>
            <person name="Shende V.V."/>
            <person name="Wierzbicki I.H."/>
            <person name="Pendleton A.L."/>
            <person name="Watervoot N.F."/>
            <person name="Auber R.P."/>
            <person name="Gonzalez D.J."/>
            <person name="Wisecaver J.H."/>
            <person name="Moore B.S."/>
        </authorList>
    </citation>
    <scope>NUCLEOTIDE SEQUENCE [LARGE SCALE GENOMIC DNA]</scope>
    <source>
        <strain evidence="3 4">12B1</strain>
    </source>
</reference>
<name>A0AB34J614_PRYPA</name>
<keyword evidence="2" id="KW-0472">Membrane</keyword>
<feature type="transmembrane region" description="Helical" evidence="2">
    <location>
        <begin position="430"/>
        <end position="451"/>
    </location>
</feature>
<keyword evidence="1" id="KW-0175">Coiled coil</keyword>
<gene>
    <name evidence="3" type="ORF">AB1Y20_003919</name>
</gene>
<evidence type="ECO:0000313" key="4">
    <source>
        <dbReference type="Proteomes" id="UP001515480"/>
    </source>
</evidence>
<feature type="transmembrane region" description="Helical" evidence="2">
    <location>
        <begin position="226"/>
        <end position="245"/>
    </location>
</feature>